<keyword evidence="3" id="KW-1185">Reference proteome</keyword>
<accession>A0A1I5YH99</accession>
<dbReference type="EMBL" id="FOXQ01000012">
    <property type="protein sequence ID" value="SFQ43555.1"/>
    <property type="molecule type" value="Genomic_DNA"/>
</dbReference>
<reference evidence="2 3" key="1">
    <citation type="submission" date="2016-10" db="EMBL/GenBank/DDBJ databases">
        <authorList>
            <person name="de Groot N.N."/>
        </authorList>
    </citation>
    <scope>NUCLEOTIDE SEQUENCE [LARGE SCALE GENOMIC DNA]</scope>
    <source>
        <strain evidence="2 3">DSM 28286</strain>
    </source>
</reference>
<dbReference type="RefSeq" id="WP_090661320.1">
    <property type="nucleotide sequence ID" value="NZ_FOXQ01000012.1"/>
</dbReference>
<name>A0A1I5YH99_9BACT</name>
<evidence type="ECO:0000313" key="2">
    <source>
        <dbReference type="EMBL" id="SFQ43555.1"/>
    </source>
</evidence>
<dbReference type="Proteomes" id="UP000199031">
    <property type="component" value="Unassembled WGS sequence"/>
</dbReference>
<protein>
    <submittedName>
        <fullName evidence="2">Uncharacterized protein</fullName>
    </submittedName>
</protein>
<sequence>MNKILLSIIFLLFSAVMANAQTTEKRMSPMQKEQAAKADVYIANLKKKISDSTQFVIKDSATIAIKQEKNCRFKKKKSP</sequence>
<feature type="signal peptide" evidence="1">
    <location>
        <begin position="1"/>
        <end position="20"/>
    </location>
</feature>
<feature type="chain" id="PRO_5011791174" evidence="1">
    <location>
        <begin position="21"/>
        <end position="79"/>
    </location>
</feature>
<evidence type="ECO:0000256" key="1">
    <source>
        <dbReference type="SAM" id="SignalP"/>
    </source>
</evidence>
<dbReference type="AlphaFoldDB" id="A0A1I5YH99"/>
<gene>
    <name evidence="2" type="ORF">SAMN05444277_11243</name>
</gene>
<evidence type="ECO:0000313" key="3">
    <source>
        <dbReference type="Proteomes" id="UP000199031"/>
    </source>
</evidence>
<keyword evidence="1" id="KW-0732">Signal</keyword>
<proteinExistence type="predicted"/>
<organism evidence="2 3">
    <name type="scientific">Parafilimonas terrae</name>
    <dbReference type="NCBI Taxonomy" id="1465490"/>
    <lineage>
        <taxon>Bacteria</taxon>
        <taxon>Pseudomonadati</taxon>
        <taxon>Bacteroidota</taxon>
        <taxon>Chitinophagia</taxon>
        <taxon>Chitinophagales</taxon>
        <taxon>Chitinophagaceae</taxon>
        <taxon>Parafilimonas</taxon>
    </lineage>
</organism>